<evidence type="ECO:0000256" key="3">
    <source>
        <dbReference type="SAM" id="MobiDB-lite"/>
    </source>
</evidence>
<keyword evidence="2" id="KW-0342">GTP-binding</keyword>
<name>A0A371D3U6_9APHY</name>
<dbReference type="SUPFAM" id="SSF52540">
    <property type="entry name" value="P-loop containing nucleoside triphosphate hydrolases"/>
    <property type="match status" value="1"/>
</dbReference>
<keyword evidence="1" id="KW-0547">Nucleotide-binding</keyword>
<feature type="compositionally biased region" description="Basic residues" evidence="3">
    <location>
        <begin position="409"/>
        <end position="422"/>
    </location>
</feature>
<dbReference type="GO" id="GO:0032543">
    <property type="term" value="P:mitochondrial translation"/>
    <property type="evidence" value="ECO:0007669"/>
    <property type="project" value="TreeGrafter"/>
</dbReference>
<reference evidence="5 6" key="1">
    <citation type="journal article" date="2018" name="Biotechnol. Biofuels">
        <title>Integrative visual omics of the white-rot fungus Polyporus brumalis exposes the biotechnological potential of its oxidative enzymes for delignifying raw plant biomass.</title>
        <authorList>
            <person name="Miyauchi S."/>
            <person name="Rancon A."/>
            <person name="Drula E."/>
            <person name="Hage H."/>
            <person name="Chaduli D."/>
            <person name="Favel A."/>
            <person name="Grisel S."/>
            <person name="Henrissat B."/>
            <person name="Herpoel-Gimbert I."/>
            <person name="Ruiz-Duenas F.J."/>
            <person name="Chevret D."/>
            <person name="Hainaut M."/>
            <person name="Lin J."/>
            <person name="Wang M."/>
            <person name="Pangilinan J."/>
            <person name="Lipzen A."/>
            <person name="Lesage-Meessen L."/>
            <person name="Navarro D."/>
            <person name="Riley R."/>
            <person name="Grigoriev I.V."/>
            <person name="Zhou S."/>
            <person name="Raouche S."/>
            <person name="Rosso M.N."/>
        </authorList>
    </citation>
    <scope>NUCLEOTIDE SEQUENCE [LARGE SCALE GENOMIC DNA]</scope>
    <source>
        <strain evidence="5 6">BRFM 1820</strain>
    </source>
</reference>
<gene>
    <name evidence="5" type="ORF">OH76DRAFT_1406094</name>
</gene>
<feature type="region of interest" description="Disordered" evidence="3">
    <location>
        <begin position="66"/>
        <end position="86"/>
    </location>
</feature>
<feature type="domain" description="G" evidence="4">
    <location>
        <begin position="155"/>
        <end position="222"/>
    </location>
</feature>
<evidence type="ECO:0000313" key="5">
    <source>
        <dbReference type="EMBL" id="RDX47217.1"/>
    </source>
</evidence>
<evidence type="ECO:0000256" key="2">
    <source>
        <dbReference type="ARBA" id="ARBA00023134"/>
    </source>
</evidence>
<dbReference type="PANTHER" id="PTHR45782">
    <property type="entry name" value="MITOCHONDRIAL RIBOSOME-ASSOCIATED GTPASE 1"/>
    <property type="match status" value="1"/>
</dbReference>
<protein>
    <submittedName>
        <fullName evidence="5">P-loop containing nucleoside triphosphate hydrolase protein</fullName>
    </submittedName>
</protein>
<dbReference type="Gene3D" id="1.10.1580.10">
    <property type="match status" value="1"/>
</dbReference>
<sequence>MLTHIPFPALPVPPSWFPGHMLQFQRTLPTLLNKTDVVLELRDARLPLTSINRNFEGVLQKWRRERGVIPSPSPSPGGSTAGPSSSSVCERVVVFSKRDLVPEWGVRPFQRAMEAKYPDQRTFFASWNHTRDIKALNQLLVNIAKQHPDRLELNVLVVGMPNVGKSTLLNALRNIGIAGPTPKALRTSAHPGMTRVLSTRLKLSVDPLVYAYDSPGVMLPFLGNGIRGAERGVKLALIAGIKEGLYETEALASYLLYRMNVLDPVAPAYLQLLPPGSQPLLDVHEFLALLAKRLCMLKRGGIPDTSRAAVWFIKWWREEGGLASASAPALPTSLATSGLESCRRGWGFDLEWDVATSEAGRYGEAAIQAKIEGCIDAFEAAALEDERDGSTISSTQEKKRMKEQQRTRQQARTRARLAARRG</sequence>
<proteinExistence type="predicted"/>
<dbReference type="AlphaFoldDB" id="A0A371D3U6"/>
<evidence type="ECO:0000313" key="6">
    <source>
        <dbReference type="Proteomes" id="UP000256964"/>
    </source>
</evidence>
<dbReference type="InterPro" id="IPR027417">
    <property type="entry name" value="P-loop_NTPase"/>
</dbReference>
<dbReference type="Proteomes" id="UP000256964">
    <property type="component" value="Unassembled WGS sequence"/>
</dbReference>
<accession>A0A371D3U6</accession>
<feature type="compositionally biased region" description="Low complexity" evidence="3">
    <location>
        <begin position="76"/>
        <end position="86"/>
    </location>
</feature>
<dbReference type="OrthoDB" id="269151at2759"/>
<feature type="compositionally biased region" description="Basic and acidic residues" evidence="3">
    <location>
        <begin position="396"/>
        <end position="406"/>
    </location>
</feature>
<dbReference type="EMBL" id="KZ857420">
    <property type="protein sequence ID" value="RDX47217.1"/>
    <property type="molecule type" value="Genomic_DNA"/>
</dbReference>
<evidence type="ECO:0000256" key="1">
    <source>
        <dbReference type="ARBA" id="ARBA00022741"/>
    </source>
</evidence>
<dbReference type="GO" id="GO:0005525">
    <property type="term" value="F:GTP binding"/>
    <property type="evidence" value="ECO:0007669"/>
    <property type="project" value="UniProtKB-KW"/>
</dbReference>
<organism evidence="5 6">
    <name type="scientific">Lentinus brumalis</name>
    <dbReference type="NCBI Taxonomy" id="2498619"/>
    <lineage>
        <taxon>Eukaryota</taxon>
        <taxon>Fungi</taxon>
        <taxon>Dikarya</taxon>
        <taxon>Basidiomycota</taxon>
        <taxon>Agaricomycotina</taxon>
        <taxon>Agaricomycetes</taxon>
        <taxon>Polyporales</taxon>
        <taxon>Polyporaceae</taxon>
        <taxon>Lentinus</taxon>
    </lineage>
</organism>
<dbReference type="Pfam" id="PF01926">
    <property type="entry name" value="MMR_HSR1"/>
    <property type="match status" value="1"/>
</dbReference>
<feature type="region of interest" description="Disordered" evidence="3">
    <location>
        <begin position="386"/>
        <end position="422"/>
    </location>
</feature>
<dbReference type="PANTHER" id="PTHR45782:SF4">
    <property type="entry name" value="MITOCHONDRIAL RIBOSOME-ASSOCIATED GTPASE 1"/>
    <property type="match status" value="1"/>
</dbReference>
<dbReference type="InterPro" id="IPR023179">
    <property type="entry name" value="GTP-bd_ortho_bundle_sf"/>
</dbReference>
<keyword evidence="6" id="KW-1185">Reference proteome</keyword>
<dbReference type="STRING" id="139420.A0A371D3U6"/>
<dbReference type="GO" id="GO:0005739">
    <property type="term" value="C:mitochondrion"/>
    <property type="evidence" value="ECO:0007669"/>
    <property type="project" value="TreeGrafter"/>
</dbReference>
<keyword evidence="5" id="KW-0378">Hydrolase</keyword>
<evidence type="ECO:0000259" key="4">
    <source>
        <dbReference type="Pfam" id="PF01926"/>
    </source>
</evidence>
<dbReference type="GO" id="GO:0003924">
    <property type="term" value="F:GTPase activity"/>
    <property type="evidence" value="ECO:0007669"/>
    <property type="project" value="TreeGrafter"/>
</dbReference>
<dbReference type="Gene3D" id="3.40.50.300">
    <property type="entry name" value="P-loop containing nucleotide triphosphate hydrolases"/>
    <property type="match status" value="1"/>
</dbReference>
<dbReference type="InterPro" id="IPR006073">
    <property type="entry name" value="GTP-bd"/>
</dbReference>